<organism evidence="1">
    <name type="scientific">Anguilla anguilla</name>
    <name type="common">European freshwater eel</name>
    <name type="synonym">Muraena anguilla</name>
    <dbReference type="NCBI Taxonomy" id="7936"/>
    <lineage>
        <taxon>Eukaryota</taxon>
        <taxon>Metazoa</taxon>
        <taxon>Chordata</taxon>
        <taxon>Craniata</taxon>
        <taxon>Vertebrata</taxon>
        <taxon>Euteleostomi</taxon>
        <taxon>Actinopterygii</taxon>
        <taxon>Neopterygii</taxon>
        <taxon>Teleostei</taxon>
        <taxon>Anguilliformes</taxon>
        <taxon>Anguillidae</taxon>
        <taxon>Anguilla</taxon>
    </lineage>
</organism>
<protein>
    <submittedName>
        <fullName evidence="1">Uncharacterized protein</fullName>
    </submittedName>
</protein>
<dbReference type="AlphaFoldDB" id="A0A0E9SC05"/>
<dbReference type="EMBL" id="GBXM01069796">
    <property type="protein sequence ID" value="JAH38781.1"/>
    <property type="molecule type" value="Transcribed_RNA"/>
</dbReference>
<name>A0A0E9SC05_ANGAN</name>
<evidence type="ECO:0000313" key="1">
    <source>
        <dbReference type="EMBL" id="JAH38781.1"/>
    </source>
</evidence>
<reference evidence="1" key="1">
    <citation type="submission" date="2014-11" db="EMBL/GenBank/DDBJ databases">
        <authorList>
            <person name="Amaro Gonzalez C."/>
        </authorList>
    </citation>
    <scope>NUCLEOTIDE SEQUENCE</scope>
</reference>
<accession>A0A0E9SC05</accession>
<proteinExistence type="predicted"/>
<reference evidence="1" key="2">
    <citation type="journal article" date="2015" name="Fish Shellfish Immunol.">
        <title>Early steps in the European eel (Anguilla anguilla)-Vibrio vulnificus interaction in the gills: Role of the RtxA13 toxin.</title>
        <authorList>
            <person name="Callol A."/>
            <person name="Pajuelo D."/>
            <person name="Ebbesson L."/>
            <person name="Teles M."/>
            <person name="MacKenzie S."/>
            <person name="Amaro C."/>
        </authorList>
    </citation>
    <scope>NUCLEOTIDE SEQUENCE</scope>
</reference>
<sequence length="35" mass="3990">MSIMKRTKQEGGRDAVKVKVEYGKNISISVHIRTE</sequence>